<name>A0A4P6K4K5_KTERU</name>
<dbReference type="KEGG" id="kbs:EPA93_45635"/>
<evidence type="ECO:0000259" key="4">
    <source>
        <dbReference type="Pfam" id="PF01494"/>
    </source>
</evidence>
<dbReference type="PANTHER" id="PTHR43004:SF19">
    <property type="entry name" value="BINDING MONOOXYGENASE, PUTATIVE (JCVI)-RELATED"/>
    <property type="match status" value="1"/>
</dbReference>
<dbReference type="PANTHER" id="PTHR43004">
    <property type="entry name" value="TRK SYSTEM POTASSIUM UPTAKE PROTEIN"/>
    <property type="match status" value="1"/>
</dbReference>
<dbReference type="GO" id="GO:0016709">
    <property type="term" value="F:oxidoreductase activity, acting on paired donors, with incorporation or reduction of molecular oxygen, NAD(P)H as one donor, and incorporation of one atom of oxygen"/>
    <property type="evidence" value="ECO:0007669"/>
    <property type="project" value="UniProtKB-ARBA"/>
</dbReference>
<dbReference type="Pfam" id="PF01494">
    <property type="entry name" value="FAD_binding_3"/>
    <property type="match status" value="1"/>
</dbReference>
<dbReference type="Gene3D" id="3.40.30.120">
    <property type="match status" value="1"/>
</dbReference>
<dbReference type="AlphaFoldDB" id="A0A4P6K4K5"/>
<dbReference type="PRINTS" id="PR00420">
    <property type="entry name" value="RNGMNOXGNASE"/>
</dbReference>
<dbReference type="SUPFAM" id="SSF51905">
    <property type="entry name" value="FAD/NAD(P)-binding domain"/>
    <property type="match status" value="1"/>
</dbReference>
<organism evidence="5 6">
    <name type="scientific">Ktedonosporobacter rubrisoli</name>
    <dbReference type="NCBI Taxonomy" id="2509675"/>
    <lineage>
        <taxon>Bacteria</taxon>
        <taxon>Bacillati</taxon>
        <taxon>Chloroflexota</taxon>
        <taxon>Ktedonobacteria</taxon>
        <taxon>Ktedonobacterales</taxon>
        <taxon>Ktedonosporobacteraceae</taxon>
        <taxon>Ktedonosporobacter</taxon>
    </lineage>
</organism>
<evidence type="ECO:0000313" key="5">
    <source>
        <dbReference type="EMBL" id="QBD82863.1"/>
    </source>
</evidence>
<accession>A0A4P6K4K5</accession>
<feature type="domain" description="FAD-binding" evidence="4">
    <location>
        <begin position="5"/>
        <end position="150"/>
    </location>
</feature>
<evidence type="ECO:0000256" key="3">
    <source>
        <dbReference type="ARBA" id="ARBA00022827"/>
    </source>
</evidence>
<dbReference type="OrthoDB" id="9766816at2"/>
<sequence>MHGHEADVFLIENPAAHGIFMIAEKDLGMFTVRYRPTQGQSVEQFTHERCQDLLRTAMGKPTIAFDLIDFMSWQPIEHVADQFQQGRVLLVGDAAHTMPPYQGLGVNMALQGAQNLAWKLAAVLKGQASPQLLSTYMTERHPIAWVAAEQSPTGLVDHPELKQYAIFARTDAERTQLALQKQAPLFAPILGYRYCSEAIVSEEAVPPSQQGIELLERPELNGQPGTRVPHLWVEGGQSISTLDLLDGPFVLFAGSCGAPWCEAASAVAEKLNIRLSAYRIGPGGDLLDAENGWETKMGISADGAVLVRPDGFVAWRSRKLATTPHVSLEQVLTRILCRTGAPLGRES</sequence>
<dbReference type="GO" id="GO:0071949">
    <property type="term" value="F:FAD binding"/>
    <property type="evidence" value="ECO:0007669"/>
    <property type="project" value="InterPro"/>
</dbReference>
<evidence type="ECO:0000256" key="2">
    <source>
        <dbReference type="ARBA" id="ARBA00022630"/>
    </source>
</evidence>
<protein>
    <recommendedName>
        <fullName evidence="4">FAD-binding domain-containing protein</fullName>
    </recommendedName>
</protein>
<dbReference type="Proteomes" id="UP000290365">
    <property type="component" value="Chromosome"/>
</dbReference>
<reference evidence="5 6" key="1">
    <citation type="submission" date="2019-01" db="EMBL/GenBank/DDBJ databases">
        <title>Ktedonosporobacter rubrisoli SCAWS-G2.</title>
        <authorList>
            <person name="Huang Y."/>
            <person name="Yan B."/>
        </authorList>
    </citation>
    <scope>NUCLEOTIDE SEQUENCE [LARGE SCALE GENOMIC DNA]</scope>
    <source>
        <strain evidence="5 6">SCAWS-G2</strain>
    </source>
</reference>
<dbReference type="Gene3D" id="3.30.9.10">
    <property type="entry name" value="D-Amino Acid Oxidase, subunit A, domain 2"/>
    <property type="match status" value="1"/>
</dbReference>
<evidence type="ECO:0000256" key="1">
    <source>
        <dbReference type="ARBA" id="ARBA00001974"/>
    </source>
</evidence>
<keyword evidence="6" id="KW-1185">Reference proteome</keyword>
<comment type="cofactor">
    <cofactor evidence="1">
        <name>FAD</name>
        <dbReference type="ChEBI" id="CHEBI:57692"/>
    </cofactor>
</comment>
<dbReference type="Pfam" id="PF21274">
    <property type="entry name" value="Rng_hyd_C"/>
    <property type="match status" value="1"/>
</dbReference>
<dbReference type="EMBL" id="CP035758">
    <property type="protein sequence ID" value="QBD82863.1"/>
    <property type="molecule type" value="Genomic_DNA"/>
</dbReference>
<evidence type="ECO:0000313" key="6">
    <source>
        <dbReference type="Proteomes" id="UP000290365"/>
    </source>
</evidence>
<dbReference type="InterPro" id="IPR002938">
    <property type="entry name" value="FAD-bd"/>
</dbReference>
<dbReference type="InterPro" id="IPR050641">
    <property type="entry name" value="RIFMO-like"/>
</dbReference>
<dbReference type="InterPro" id="IPR036188">
    <property type="entry name" value="FAD/NAD-bd_sf"/>
</dbReference>
<proteinExistence type="predicted"/>
<dbReference type="Gene3D" id="3.50.50.60">
    <property type="entry name" value="FAD/NAD(P)-binding domain"/>
    <property type="match status" value="1"/>
</dbReference>
<keyword evidence="3" id="KW-0274">FAD</keyword>
<gene>
    <name evidence="5" type="ORF">EPA93_45635</name>
</gene>
<keyword evidence="2" id="KW-0285">Flavoprotein</keyword>